<protein>
    <submittedName>
        <fullName evidence="1">Uncharacterized protein</fullName>
    </submittedName>
</protein>
<keyword evidence="2" id="KW-1185">Reference proteome</keyword>
<evidence type="ECO:0000313" key="1">
    <source>
        <dbReference type="EMBL" id="CRL11603.1"/>
    </source>
</evidence>
<gene>
    <name evidence="1" type="ORF">NIT7321_02471</name>
</gene>
<evidence type="ECO:0000313" key="2">
    <source>
        <dbReference type="Proteomes" id="UP000043764"/>
    </source>
</evidence>
<reference evidence="2" key="1">
    <citation type="submission" date="2015-05" db="EMBL/GenBank/DDBJ databases">
        <authorList>
            <person name="Rodrigo-Torres Lidia"/>
            <person name="Arahal R.David."/>
        </authorList>
    </citation>
    <scope>NUCLEOTIDE SEQUENCE [LARGE SCALE GENOMIC DNA]</scope>
    <source>
        <strain evidence="2">CECT 7321</strain>
    </source>
</reference>
<sequence length="403" mass="44620">MFHAQFCENAAVYLGFASKVDYSGHISVDEADRPPRSRLRQARQKTSVRKTFTRQLVCIPIQCQPILKRLNRGSMVRIAFVILLSVFASAASAQSPVPGSQDPRFVQATDDWLNGDELAALKELASLANEGQVAAKILVSRIADAPWFSAHIAQTLNRKDRIALFREPKGLSGRDWLASASEENELARAMRQTQSYVPPDLPDFETVVPTLASYGEAKLLLRFFIEAWQFGKEDVAARALLENDALFGAAGRDFLGFVLLSMEQDGKQPPLPAGINNADEARAFLGWLRQDIHRFAYSGSYPVDAGRVAMPTQPDGLSTLAMAVQALPELQPLTLFCEVTCGPQEEEACLADTVWIVSRTGAFPYPFSSPAQSLIPDETYWSSARFFKDLGRNLKSRDWQGCR</sequence>
<accession>A0A0H5D4E6</accession>
<proteinExistence type="predicted"/>
<dbReference type="AlphaFoldDB" id="A0A0H5D4E6"/>
<organism evidence="1 2">
    <name type="scientific">Phaeobacter italicus</name>
    <dbReference type="NCBI Taxonomy" id="481446"/>
    <lineage>
        <taxon>Bacteria</taxon>
        <taxon>Pseudomonadati</taxon>
        <taxon>Pseudomonadota</taxon>
        <taxon>Alphaproteobacteria</taxon>
        <taxon>Rhodobacterales</taxon>
        <taxon>Roseobacteraceae</taxon>
        <taxon>Phaeobacter</taxon>
    </lineage>
</organism>
<dbReference type="Proteomes" id="UP000043764">
    <property type="component" value="Unassembled WGS sequence"/>
</dbReference>
<name>A0A0H5D4E6_9RHOB</name>
<dbReference type="EMBL" id="CVRL01000033">
    <property type="protein sequence ID" value="CRL11603.1"/>
    <property type="molecule type" value="Genomic_DNA"/>
</dbReference>